<feature type="compositionally biased region" description="Polar residues" evidence="1">
    <location>
        <begin position="159"/>
        <end position="170"/>
    </location>
</feature>
<dbReference type="RefSeq" id="XP_007403460.1">
    <property type="nucleotide sequence ID" value="XM_007403398.1"/>
</dbReference>
<dbReference type="Proteomes" id="UP000008370">
    <property type="component" value="Unassembled WGS sequence"/>
</dbReference>
<protein>
    <submittedName>
        <fullName evidence="2">Uncharacterized protein</fullName>
    </submittedName>
</protein>
<feature type="compositionally biased region" description="Basic and acidic residues" evidence="1">
    <location>
        <begin position="47"/>
        <end position="68"/>
    </location>
</feature>
<evidence type="ECO:0000313" key="3">
    <source>
        <dbReference type="Proteomes" id="UP000008370"/>
    </source>
</evidence>
<feature type="compositionally biased region" description="Basic and acidic residues" evidence="1">
    <location>
        <begin position="274"/>
        <end position="290"/>
    </location>
</feature>
<dbReference type="OrthoDB" id="3268553at2759"/>
<feature type="compositionally biased region" description="Acidic residues" evidence="1">
    <location>
        <begin position="85"/>
        <end position="100"/>
    </location>
</feature>
<dbReference type="HOGENOM" id="CLU_595973_0_0_1"/>
<evidence type="ECO:0000256" key="1">
    <source>
        <dbReference type="SAM" id="MobiDB-lite"/>
    </source>
</evidence>
<dbReference type="KEGG" id="pco:PHACADRAFT_189288"/>
<feature type="compositionally biased region" description="Low complexity" evidence="1">
    <location>
        <begin position="259"/>
        <end position="268"/>
    </location>
</feature>
<dbReference type="InParanoid" id="K5VA79"/>
<feature type="compositionally biased region" description="Basic and acidic residues" evidence="1">
    <location>
        <begin position="312"/>
        <end position="329"/>
    </location>
</feature>
<dbReference type="GeneID" id="18910551"/>
<organism evidence="2 3">
    <name type="scientific">Phanerochaete carnosa (strain HHB-10118-sp)</name>
    <name type="common">White-rot fungus</name>
    <name type="synonym">Peniophora carnosa</name>
    <dbReference type="NCBI Taxonomy" id="650164"/>
    <lineage>
        <taxon>Eukaryota</taxon>
        <taxon>Fungi</taxon>
        <taxon>Dikarya</taxon>
        <taxon>Basidiomycota</taxon>
        <taxon>Agaricomycotina</taxon>
        <taxon>Agaricomycetes</taxon>
        <taxon>Polyporales</taxon>
        <taxon>Phanerochaetaceae</taxon>
        <taxon>Phanerochaete</taxon>
    </lineage>
</organism>
<keyword evidence="3" id="KW-1185">Reference proteome</keyword>
<proteinExistence type="predicted"/>
<feature type="compositionally biased region" description="Low complexity" evidence="1">
    <location>
        <begin position="236"/>
        <end position="251"/>
    </location>
</feature>
<accession>K5VA79</accession>
<feature type="compositionally biased region" description="Polar residues" evidence="1">
    <location>
        <begin position="331"/>
        <end position="345"/>
    </location>
</feature>
<feature type="compositionally biased region" description="Basic residues" evidence="1">
    <location>
        <begin position="350"/>
        <end position="359"/>
    </location>
</feature>
<feature type="compositionally biased region" description="Basic residues" evidence="1">
    <location>
        <begin position="190"/>
        <end position="235"/>
    </location>
</feature>
<gene>
    <name evidence="2" type="ORF">PHACADRAFT_189288</name>
</gene>
<sequence length="459" mass="52096">MPSRPPNSTDEEEEQPLKNTAKTSRLHNEGISSGNIVKGKRKAKPTKKQESNERDDGERLKTQLEKAKKLLRKYKTAAEQTGGDGSEEGDSDGSLEEEEETYKSPFFSKGVVSVEQPKQKRPALPKLSAATSKPSGISPPQVATTSSTTDKSTRERSMQEYTTSSASQQELRPEPRQKDLPQQSCSRSHSLSRSRSRPHSRSRPRSSSHSRPHSRSRSRPRSRSHRRRSRSRVSRRVSSSSSHPPSESQASLPPPSPSLPATSRLPSPDLEDISFSRRQTEHQRSRDMPRYHRPSSSRSRIWDDSGVWSDLDPLHDQHDRRSRSRDRLHAQHSQPHQHLSRSTQLPRSKSPARKRRRSRSPSPEPQPILYRDDKIAPPPSNVMPKASDYSKTIEELINRAVQKLTVKLYTVDAFPSDELVKEWSQECWIVTCRAARKKFAPQEGNARIIIAVRHLICLS</sequence>
<feature type="region of interest" description="Disordered" evidence="1">
    <location>
        <begin position="1"/>
        <end position="386"/>
    </location>
</feature>
<dbReference type="EMBL" id="JH931587">
    <property type="protein sequence ID" value="EKM47988.1"/>
    <property type="molecule type" value="Genomic_DNA"/>
</dbReference>
<evidence type="ECO:0000313" key="2">
    <source>
        <dbReference type="EMBL" id="EKM47988.1"/>
    </source>
</evidence>
<feature type="compositionally biased region" description="Polar residues" evidence="1">
    <location>
        <begin position="141"/>
        <end position="150"/>
    </location>
</feature>
<dbReference type="AlphaFoldDB" id="K5VA79"/>
<reference evidence="2 3" key="1">
    <citation type="journal article" date="2012" name="BMC Genomics">
        <title>Comparative genomics of the white-rot fungi, Phanerochaete carnosa and P. chrysosporium, to elucidate the genetic basis of the distinct wood types they colonize.</title>
        <authorList>
            <person name="Suzuki H."/>
            <person name="MacDonald J."/>
            <person name="Syed K."/>
            <person name="Salamov A."/>
            <person name="Hori C."/>
            <person name="Aerts A."/>
            <person name="Henrissat B."/>
            <person name="Wiebenga A."/>
            <person name="vanKuyk P.A."/>
            <person name="Barry K."/>
            <person name="Lindquist E."/>
            <person name="LaButti K."/>
            <person name="Lapidus A."/>
            <person name="Lucas S."/>
            <person name="Coutinho P."/>
            <person name="Gong Y."/>
            <person name="Samejima M."/>
            <person name="Mahadevan R."/>
            <person name="Abou-Zaid M."/>
            <person name="de Vries R.P."/>
            <person name="Igarashi K."/>
            <person name="Yadav J.S."/>
            <person name="Grigoriev I.V."/>
            <person name="Master E.R."/>
        </authorList>
    </citation>
    <scope>NUCLEOTIDE SEQUENCE [LARGE SCALE GENOMIC DNA]</scope>
    <source>
        <strain evidence="2 3">HHB-10118-sp</strain>
    </source>
</reference>
<name>K5VA79_PHACS</name>